<sequence>MNKLVRACVALCVACVVGLTGGAIYNPLAVASEADAQGFSLHSGEGSDAGGTHVAIQAPRNVRFTRIDTGSDHSLALGSDGNTYAWGDNECGQLGDGTTTNRSTPVRVKTPEGVTFTNIDGGLSFSVALGSDGNTYAWGDNQYDQLGDETTTNHLTPIRVHTPAGVTFTSINAGWYHTLALGSDGNTYAWGLNAYGQLGDETTTNRSTPLRVHAPAGIKFTSIKDGLGQSLALGSDGNTYAWGRNQYGQLGDGTTTNRSTPVRVKTPEGVRFTSIDGGLGHSVALGNDGNTYAWGFNYRGQLGDDTTTNQLTPVRVHTPAGVTFTNIHAGMGHTLALGNDGTLYAWGWNGYGQLGDGTTTNRYTPVRVNTPKGVTFTSIDGGYRHSLALGSDGNTYAWGSNEYGPLGDETTTDRYTPVRVSTPATKVVKVLFDGVEGSNLMFDQASGQWQITTPAHTPGTANVKVQWTVSDVAQPDALLSYTYIGVKHHVSFDAQSGSQVDAQDVEQGKTVNKPADPTRKGYRFVQWTSDKAGKNAFDFKTPVTADITLYAQWVSVAAFGSVNPTTNPGISRTPSAPAAGSSAVKPSGDTGRKSGNALASTGSTISAVATAMLLFSGIGAALVWRRCHA</sequence>
<protein>
    <submittedName>
        <fullName evidence="7">InlB B-repeat-containing protein</fullName>
    </submittedName>
</protein>
<dbReference type="InterPro" id="IPR013378">
    <property type="entry name" value="InlB-like_B-rpt"/>
</dbReference>
<evidence type="ECO:0000256" key="1">
    <source>
        <dbReference type="ARBA" id="ARBA00004196"/>
    </source>
</evidence>
<keyword evidence="4" id="KW-1133">Transmembrane helix</keyword>
<dbReference type="PANTHER" id="PTHR22870:SF408">
    <property type="entry name" value="OS09G0560450 PROTEIN"/>
    <property type="match status" value="1"/>
</dbReference>
<proteinExistence type="predicted"/>
<keyword evidence="2" id="KW-0677">Repeat</keyword>
<dbReference type="InterPro" id="IPR051210">
    <property type="entry name" value="Ub_ligase/GEF_domain"/>
</dbReference>
<dbReference type="Gene3D" id="2.60.40.4270">
    <property type="entry name" value="Listeria-Bacteroides repeat domain"/>
    <property type="match status" value="1"/>
</dbReference>
<dbReference type="KEGG" id="baqk:QN215_09650"/>
<dbReference type="Pfam" id="PF00415">
    <property type="entry name" value="RCC1"/>
    <property type="match status" value="2"/>
</dbReference>
<feature type="chain" id="PRO_5044241666" evidence="5">
    <location>
        <begin position="26"/>
        <end position="629"/>
    </location>
</feature>
<gene>
    <name evidence="7" type="ORF">QN215_09650</name>
</gene>
<evidence type="ECO:0000259" key="6">
    <source>
        <dbReference type="Pfam" id="PF25390"/>
    </source>
</evidence>
<dbReference type="SUPFAM" id="SSF50965">
    <property type="entry name" value="Galactose oxidase, central domain"/>
    <property type="match status" value="1"/>
</dbReference>
<evidence type="ECO:0000313" key="7">
    <source>
        <dbReference type="EMBL" id="XDS44502.1"/>
    </source>
</evidence>
<dbReference type="PROSITE" id="PS50012">
    <property type="entry name" value="RCC1_3"/>
    <property type="match status" value="7"/>
</dbReference>
<dbReference type="Gene3D" id="2.130.10.30">
    <property type="entry name" value="Regulator of chromosome condensation 1/beta-lactamase-inhibitor protein II"/>
    <property type="match status" value="2"/>
</dbReference>
<dbReference type="AlphaFoldDB" id="A0AB39U6D4"/>
<dbReference type="PANTHER" id="PTHR22870">
    <property type="entry name" value="REGULATOR OF CHROMOSOME CONDENSATION"/>
    <property type="match status" value="1"/>
</dbReference>
<evidence type="ECO:0000256" key="3">
    <source>
        <dbReference type="SAM" id="MobiDB-lite"/>
    </source>
</evidence>
<accession>A0AB39U6D4</accession>
<comment type="subcellular location">
    <subcellularLocation>
        <location evidence="1">Cell envelope</location>
    </subcellularLocation>
</comment>
<dbReference type="NCBIfam" id="TIGR02543">
    <property type="entry name" value="List_Bact_rpt"/>
    <property type="match status" value="1"/>
</dbReference>
<dbReference type="GO" id="GO:0030313">
    <property type="term" value="C:cell envelope"/>
    <property type="evidence" value="ECO:0007669"/>
    <property type="project" value="UniProtKB-SubCell"/>
</dbReference>
<reference evidence="7" key="1">
    <citation type="submission" date="2023-07" db="EMBL/GenBank/DDBJ databases">
        <title>Bifidobacterium aquikefiriaerophilum sp. nov. and Bifidobacterium eccum sp. nov., isolated from water kefir.</title>
        <authorList>
            <person name="Breselge S."/>
            <person name="Bellassi P."/>
            <person name="Barcenilla C."/>
            <person name="Alvarez-Ordonez A."/>
            <person name="Morelli L."/>
            <person name="Cotter P.D."/>
        </authorList>
    </citation>
    <scope>NUCLEOTIDE SEQUENCE</scope>
    <source>
        <strain evidence="7">WK041_4_12</strain>
    </source>
</reference>
<evidence type="ECO:0000256" key="5">
    <source>
        <dbReference type="SAM" id="SignalP"/>
    </source>
</evidence>
<dbReference type="SUPFAM" id="SSF50985">
    <property type="entry name" value="RCC1/BLIP-II"/>
    <property type="match status" value="1"/>
</dbReference>
<dbReference type="EMBL" id="CP129674">
    <property type="protein sequence ID" value="XDS44502.1"/>
    <property type="molecule type" value="Genomic_DNA"/>
</dbReference>
<dbReference type="InterPro" id="IPR042229">
    <property type="entry name" value="Listeria/Bacterioides_rpt_sf"/>
</dbReference>
<feature type="signal peptide" evidence="5">
    <location>
        <begin position="1"/>
        <end position="25"/>
    </location>
</feature>
<dbReference type="PRINTS" id="PR00633">
    <property type="entry name" value="RCCNDNSATION"/>
</dbReference>
<dbReference type="InterPro" id="IPR058923">
    <property type="entry name" value="RCC1-like_dom"/>
</dbReference>
<feature type="transmembrane region" description="Helical" evidence="4">
    <location>
        <begin position="605"/>
        <end position="624"/>
    </location>
</feature>
<dbReference type="InterPro" id="IPR000408">
    <property type="entry name" value="Reg_chr_condens"/>
</dbReference>
<name>A0AB39U6D4_9BIFI</name>
<feature type="region of interest" description="Disordered" evidence="3">
    <location>
        <begin position="568"/>
        <end position="598"/>
    </location>
</feature>
<dbReference type="InterPro" id="IPR011043">
    <property type="entry name" value="Gal_Oxase/kelch_b-propeller"/>
</dbReference>
<keyword evidence="4" id="KW-0472">Membrane</keyword>
<dbReference type="RefSeq" id="WP_369344078.1">
    <property type="nucleotide sequence ID" value="NZ_CP129674.1"/>
</dbReference>
<evidence type="ECO:0000256" key="4">
    <source>
        <dbReference type="SAM" id="Phobius"/>
    </source>
</evidence>
<dbReference type="Pfam" id="PF25390">
    <property type="entry name" value="WD40_RLD"/>
    <property type="match status" value="1"/>
</dbReference>
<dbReference type="Pfam" id="PF09479">
    <property type="entry name" value="Flg_new"/>
    <property type="match status" value="1"/>
</dbReference>
<organism evidence="7">
    <name type="scientific">Bifidobacterium aquikefiricola</name>
    <dbReference type="NCBI Taxonomy" id="3059038"/>
    <lineage>
        <taxon>Bacteria</taxon>
        <taxon>Bacillati</taxon>
        <taxon>Actinomycetota</taxon>
        <taxon>Actinomycetes</taxon>
        <taxon>Bifidobacteriales</taxon>
        <taxon>Bifidobacteriaceae</taxon>
        <taxon>Bifidobacterium</taxon>
    </lineage>
</organism>
<keyword evidence="4" id="KW-0812">Transmembrane</keyword>
<dbReference type="InterPro" id="IPR009091">
    <property type="entry name" value="RCC1/BLIP-II"/>
</dbReference>
<feature type="domain" description="RCC1-like" evidence="6">
    <location>
        <begin position="59"/>
        <end position="317"/>
    </location>
</feature>
<keyword evidence="5" id="KW-0732">Signal</keyword>
<evidence type="ECO:0000256" key="2">
    <source>
        <dbReference type="ARBA" id="ARBA00022737"/>
    </source>
</evidence>